<sequence length="239" mass="27154">MDRSGSNNQPLGQRGQGRMAALDADKQRSAGGRGGRGGRGRGRGGGRGRGRGGNRGPRRTSPGTTTSAEKRRKTQKLEEIKKEMESLGLEVGDPHLESKADPGEVGEKIRVLTNVYGIKMEEKTVYRYDITISAVPKKKGPARIEFTKRTKDDCVVVDRRDFCRVAFDFFFEKEKAVFGDNRYTLYYDLQSILYTLFQLSFEGKDEQKFQLNKEECERHKLLQDFNRVEVVFAFTRLLI</sequence>
<dbReference type="WBParaSite" id="Minc3s00201g07442">
    <property type="protein sequence ID" value="Minc3s00201g07442"/>
    <property type="gene ID" value="Minc3s00201g07442"/>
</dbReference>
<evidence type="ECO:0000313" key="2">
    <source>
        <dbReference type="Proteomes" id="UP000887563"/>
    </source>
</evidence>
<protein>
    <submittedName>
        <fullName evidence="3">Uncharacterized protein</fullName>
    </submittedName>
</protein>
<feature type="region of interest" description="Disordered" evidence="1">
    <location>
        <begin position="1"/>
        <end position="76"/>
    </location>
</feature>
<feature type="compositionally biased region" description="Basic residues" evidence="1">
    <location>
        <begin position="36"/>
        <end position="58"/>
    </location>
</feature>
<dbReference type="Proteomes" id="UP000887563">
    <property type="component" value="Unplaced"/>
</dbReference>
<organism evidence="2 3">
    <name type="scientific">Meloidogyne incognita</name>
    <name type="common">Southern root-knot nematode worm</name>
    <name type="synonym">Oxyuris incognita</name>
    <dbReference type="NCBI Taxonomy" id="6306"/>
    <lineage>
        <taxon>Eukaryota</taxon>
        <taxon>Metazoa</taxon>
        <taxon>Ecdysozoa</taxon>
        <taxon>Nematoda</taxon>
        <taxon>Chromadorea</taxon>
        <taxon>Rhabditida</taxon>
        <taxon>Tylenchina</taxon>
        <taxon>Tylenchomorpha</taxon>
        <taxon>Tylenchoidea</taxon>
        <taxon>Meloidogynidae</taxon>
        <taxon>Meloidogyninae</taxon>
        <taxon>Meloidogyne</taxon>
        <taxon>Meloidogyne incognita group</taxon>
    </lineage>
</organism>
<keyword evidence="2" id="KW-1185">Reference proteome</keyword>
<feature type="compositionally biased region" description="Polar residues" evidence="1">
    <location>
        <begin position="1"/>
        <end position="11"/>
    </location>
</feature>
<accession>A0A914L135</accession>
<name>A0A914L135_MELIC</name>
<reference evidence="3" key="1">
    <citation type="submission" date="2022-11" db="UniProtKB">
        <authorList>
            <consortium name="WormBaseParasite"/>
        </authorList>
    </citation>
    <scope>IDENTIFICATION</scope>
</reference>
<proteinExistence type="predicted"/>
<evidence type="ECO:0000313" key="3">
    <source>
        <dbReference type="WBParaSite" id="Minc3s00201g07442"/>
    </source>
</evidence>
<dbReference type="AlphaFoldDB" id="A0A914L135"/>
<evidence type="ECO:0000256" key="1">
    <source>
        <dbReference type="SAM" id="MobiDB-lite"/>
    </source>
</evidence>